<dbReference type="Gene3D" id="1.20.120.450">
    <property type="entry name" value="dinb family like domain"/>
    <property type="match status" value="1"/>
</dbReference>
<evidence type="ECO:0008006" key="5">
    <source>
        <dbReference type="Google" id="ProtNLM"/>
    </source>
</evidence>
<keyword evidence="2 3" id="KW-0479">Metal-binding</keyword>
<feature type="binding site" evidence="3">
    <location>
        <position position="45"/>
    </location>
    <ligand>
        <name>a divalent metal cation</name>
        <dbReference type="ChEBI" id="CHEBI:60240"/>
    </ligand>
</feature>
<evidence type="ECO:0000256" key="1">
    <source>
        <dbReference type="ARBA" id="ARBA00008635"/>
    </source>
</evidence>
<proteinExistence type="inferred from homology"/>
<accession>A0A6J4VJG9</accession>
<comment type="similarity">
    <text evidence="1">Belongs to the DinB family.</text>
</comment>
<sequence>MMNSVQTAWQANLKVNTVLVNHLTPEMLDARTPGGGYSVALHLAHLVGTTKYWGSRLDEARLGGLPNLYTMREDLDENDIEAFVAETELTRIRQVLIETAAAAQEAAAEAPEGFTGTLPHASPDALLIHMMVHDAHHRGQMLLALKTSGHPLPDEDAMWVPWKE</sequence>
<dbReference type="PANTHER" id="PTHR37302:SF1">
    <property type="entry name" value="PROTEIN DINB"/>
    <property type="match status" value="1"/>
</dbReference>
<dbReference type="AlphaFoldDB" id="A0A6J4VJG9"/>
<dbReference type="InterPro" id="IPR034660">
    <property type="entry name" value="DinB/YfiT-like"/>
</dbReference>
<feature type="binding site" evidence="3">
    <location>
        <position position="137"/>
    </location>
    <ligand>
        <name>a divalent metal cation</name>
        <dbReference type="ChEBI" id="CHEBI:60240"/>
    </ligand>
</feature>
<dbReference type="PANTHER" id="PTHR37302">
    <property type="entry name" value="SLR1116 PROTEIN"/>
    <property type="match status" value="1"/>
</dbReference>
<dbReference type="Pfam" id="PF05163">
    <property type="entry name" value="DinB"/>
    <property type="match status" value="1"/>
</dbReference>
<organism evidence="4">
    <name type="scientific">uncultured Truepera sp</name>
    <dbReference type="NCBI Taxonomy" id="543023"/>
    <lineage>
        <taxon>Bacteria</taxon>
        <taxon>Thermotogati</taxon>
        <taxon>Deinococcota</taxon>
        <taxon>Deinococci</taxon>
        <taxon>Trueperales</taxon>
        <taxon>Trueperaceae</taxon>
        <taxon>Truepera</taxon>
        <taxon>environmental samples</taxon>
    </lineage>
</organism>
<feature type="binding site" evidence="3">
    <location>
        <position position="133"/>
    </location>
    <ligand>
        <name>a divalent metal cation</name>
        <dbReference type="ChEBI" id="CHEBI:60240"/>
    </ligand>
</feature>
<protein>
    <recommendedName>
        <fullName evidence="5">Damage-inducible protein DinB</fullName>
    </recommendedName>
</protein>
<evidence type="ECO:0000256" key="3">
    <source>
        <dbReference type="PIRSR" id="PIRSR607837-1"/>
    </source>
</evidence>
<dbReference type="SUPFAM" id="SSF109854">
    <property type="entry name" value="DinB/YfiT-like putative metalloenzymes"/>
    <property type="match status" value="1"/>
</dbReference>
<dbReference type="EMBL" id="CADCWP010000257">
    <property type="protein sequence ID" value="CAA9581272.1"/>
    <property type="molecule type" value="Genomic_DNA"/>
</dbReference>
<dbReference type="GO" id="GO:0046872">
    <property type="term" value="F:metal ion binding"/>
    <property type="evidence" value="ECO:0007669"/>
    <property type="project" value="UniProtKB-KW"/>
</dbReference>
<evidence type="ECO:0000256" key="2">
    <source>
        <dbReference type="ARBA" id="ARBA00022723"/>
    </source>
</evidence>
<reference evidence="4" key="1">
    <citation type="submission" date="2020-02" db="EMBL/GenBank/DDBJ databases">
        <authorList>
            <person name="Meier V. D."/>
        </authorList>
    </citation>
    <scope>NUCLEOTIDE SEQUENCE</scope>
    <source>
        <strain evidence="4">AVDCRST_MAG86</strain>
    </source>
</reference>
<name>A0A6J4VJG9_9DEIN</name>
<gene>
    <name evidence="4" type="ORF">AVDCRST_MAG86-2843</name>
</gene>
<evidence type="ECO:0000313" key="4">
    <source>
        <dbReference type="EMBL" id="CAA9581272.1"/>
    </source>
</evidence>
<dbReference type="InterPro" id="IPR007837">
    <property type="entry name" value="DinB"/>
</dbReference>